<dbReference type="PANTHER" id="PTHR43196:SF1">
    <property type="entry name" value="SULFATE ADENYLYLTRANSFERASE SUBUNIT 2"/>
    <property type="match status" value="1"/>
</dbReference>
<keyword evidence="5 11" id="KW-0548">Nucleotidyltransferase</keyword>
<dbReference type="GO" id="GO:0000103">
    <property type="term" value="P:sulfate assimilation"/>
    <property type="evidence" value="ECO:0007669"/>
    <property type="project" value="InterPro"/>
</dbReference>
<gene>
    <name evidence="11" type="ORF">KKC1_31820</name>
</gene>
<evidence type="ECO:0000256" key="9">
    <source>
        <dbReference type="ARBA" id="ARBA00031812"/>
    </source>
</evidence>
<dbReference type="PIRSF" id="PIRSF002936">
    <property type="entry name" value="CysDAde_trans"/>
    <property type="match status" value="1"/>
</dbReference>
<feature type="domain" description="Phosphoadenosine phosphosulphate reductase" evidence="10">
    <location>
        <begin position="25"/>
        <end position="221"/>
    </location>
</feature>
<organism evidence="11 12">
    <name type="scientific">Calderihabitans maritimus</name>
    <dbReference type="NCBI Taxonomy" id="1246530"/>
    <lineage>
        <taxon>Bacteria</taxon>
        <taxon>Bacillati</taxon>
        <taxon>Bacillota</taxon>
        <taxon>Clostridia</taxon>
        <taxon>Neomoorellales</taxon>
        <taxon>Calderihabitantaceae</taxon>
        <taxon>Calderihabitans</taxon>
    </lineage>
</organism>
<evidence type="ECO:0000256" key="4">
    <source>
        <dbReference type="ARBA" id="ARBA00022679"/>
    </source>
</evidence>
<dbReference type="InterPro" id="IPR002500">
    <property type="entry name" value="PAPS_reduct_dom"/>
</dbReference>
<name>A0A1Z5HX26_9FIRM</name>
<dbReference type="Pfam" id="PF01507">
    <property type="entry name" value="PAPS_reduct"/>
    <property type="match status" value="1"/>
</dbReference>
<dbReference type="EMBL" id="BDGJ01000197">
    <property type="protein sequence ID" value="GAW94064.1"/>
    <property type="molecule type" value="Genomic_DNA"/>
</dbReference>
<keyword evidence="4 11" id="KW-0808">Transferase</keyword>
<dbReference type="AlphaFoldDB" id="A0A1Z5HX26"/>
<evidence type="ECO:0000313" key="12">
    <source>
        <dbReference type="Proteomes" id="UP000197032"/>
    </source>
</evidence>
<keyword evidence="7" id="KW-0067">ATP-binding</keyword>
<comment type="similarity">
    <text evidence="1">Belongs to the PAPS reductase family. CysD subfamily.</text>
</comment>
<reference evidence="12" key="1">
    <citation type="journal article" date="2017" name="Appl. Environ. Microbiol.">
        <title>Genomic Analysis of Calderihabitans maritimus KKC1, a Thermophilic, Hydrogenogenic, Carboxydotrophic Bacterium Isolated from Marine Sediment.</title>
        <authorList>
            <person name="Omae K."/>
            <person name="Yoneda Y."/>
            <person name="Fukuyama Y."/>
            <person name="Yoshida T."/>
            <person name="Sako Y."/>
        </authorList>
    </citation>
    <scope>NUCLEOTIDE SEQUENCE [LARGE SCALE GENOMIC DNA]</scope>
    <source>
        <strain evidence="12">KKC1</strain>
    </source>
</reference>
<dbReference type="InterPro" id="IPR011784">
    <property type="entry name" value="SO4_adenylTrfase_ssu"/>
</dbReference>
<dbReference type="InterPro" id="IPR014729">
    <property type="entry name" value="Rossmann-like_a/b/a_fold"/>
</dbReference>
<evidence type="ECO:0000256" key="5">
    <source>
        <dbReference type="ARBA" id="ARBA00022695"/>
    </source>
</evidence>
<keyword evidence="6" id="KW-0547">Nucleotide-binding</keyword>
<dbReference type="OrthoDB" id="9772604at2"/>
<protein>
    <recommendedName>
        <fullName evidence="3">Sulfate adenylyltransferase subunit 2</fullName>
        <ecNumber evidence="2">2.7.7.4</ecNumber>
    </recommendedName>
    <alternativeName>
        <fullName evidence="8">ATP-sulfurylase small subunit</fullName>
    </alternativeName>
    <alternativeName>
        <fullName evidence="9">Sulfate adenylate transferase</fullName>
    </alternativeName>
</protein>
<evidence type="ECO:0000256" key="8">
    <source>
        <dbReference type="ARBA" id="ARBA00030256"/>
    </source>
</evidence>
<evidence type="ECO:0000313" key="11">
    <source>
        <dbReference type="EMBL" id="GAW94064.1"/>
    </source>
</evidence>
<accession>A0A1Z5HX26</accession>
<evidence type="ECO:0000256" key="7">
    <source>
        <dbReference type="ARBA" id="ARBA00022840"/>
    </source>
</evidence>
<dbReference type="Gene3D" id="3.40.50.620">
    <property type="entry name" value="HUPs"/>
    <property type="match status" value="1"/>
</dbReference>
<proteinExistence type="inferred from homology"/>
<keyword evidence="12" id="KW-1185">Reference proteome</keyword>
<evidence type="ECO:0000256" key="3">
    <source>
        <dbReference type="ARBA" id="ARBA00022004"/>
    </source>
</evidence>
<evidence type="ECO:0000256" key="1">
    <source>
        <dbReference type="ARBA" id="ARBA00008885"/>
    </source>
</evidence>
<comment type="caution">
    <text evidence="11">The sequence shown here is derived from an EMBL/GenBank/DDBJ whole genome shotgun (WGS) entry which is preliminary data.</text>
</comment>
<evidence type="ECO:0000256" key="6">
    <source>
        <dbReference type="ARBA" id="ARBA00022741"/>
    </source>
</evidence>
<sequence length="266" mass="31608">MDHLKKLESQSIYIIREAYRQFKDVAMLWSIGKDSTTLLWLIRKAFYGKVPFPILHIDTGYKFKEIYQFRDKYAREWGLNLIVHKNQEAVDRGVCPEKGKLECCTELKTNALKQAIAKYKFKALYLGIRRDEHGIRAKERVFSPRDEDFEWNYKEQPPELWDQFKSKAREEEHLRVHPMLGWTEQDIWEYIRKEHIPITDLYFTKNGKRYRSIGCETCCSPIDSNADTIDAIVEELKTTKISERSGRAQDKESAYMMQKLRSLGYM</sequence>
<dbReference type="GO" id="GO:0005524">
    <property type="term" value="F:ATP binding"/>
    <property type="evidence" value="ECO:0007669"/>
    <property type="project" value="UniProtKB-KW"/>
</dbReference>
<dbReference type="GO" id="GO:0004781">
    <property type="term" value="F:sulfate adenylyltransferase (ATP) activity"/>
    <property type="evidence" value="ECO:0007669"/>
    <property type="project" value="UniProtKB-EC"/>
</dbReference>
<dbReference type="NCBIfam" id="NF003587">
    <property type="entry name" value="PRK05253.1"/>
    <property type="match status" value="1"/>
</dbReference>
<dbReference type="EC" id="2.7.7.4" evidence="2"/>
<dbReference type="InterPro" id="IPR050128">
    <property type="entry name" value="Sulfate_adenylyltrnsfr_sub2"/>
</dbReference>
<dbReference type="Proteomes" id="UP000197032">
    <property type="component" value="Unassembled WGS sequence"/>
</dbReference>
<dbReference type="RefSeq" id="WP_088555081.1">
    <property type="nucleotide sequence ID" value="NZ_BDGJ01000197.1"/>
</dbReference>
<evidence type="ECO:0000259" key="10">
    <source>
        <dbReference type="Pfam" id="PF01507"/>
    </source>
</evidence>
<evidence type="ECO:0000256" key="2">
    <source>
        <dbReference type="ARBA" id="ARBA00012391"/>
    </source>
</evidence>
<dbReference type="SUPFAM" id="SSF52402">
    <property type="entry name" value="Adenine nucleotide alpha hydrolases-like"/>
    <property type="match status" value="1"/>
</dbReference>
<dbReference type="PANTHER" id="PTHR43196">
    <property type="entry name" value="SULFATE ADENYLYLTRANSFERASE SUBUNIT 2"/>
    <property type="match status" value="1"/>
</dbReference>